<keyword evidence="3" id="KW-1185">Reference proteome</keyword>
<organism evidence="2 3">
    <name type="scientific">Ramlibacter agri</name>
    <dbReference type="NCBI Taxonomy" id="2728837"/>
    <lineage>
        <taxon>Bacteria</taxon>
        <taxon>Pseudomonadati</taxon>
        <taxon>Pseudomonadota</taxon>
        <taxon>Betaproteobacteria</taxon>
        <taxon>Burkholderiales</taxon>
        <taxon>Comamonadaceae</taxon>
        <taxon>Ramlibacter</taxon>
    </lineage>
</organism>
<dbReference type="Pfam" id="PF06672">
    <property type="entry name" value="DUF1175"/>
    <property type="match status" value="1"/>
</dbReference>
<protein>
    <submittedName>
        <fullName evidence="2">DUF1175 family protein</fullName>
    </submittedName>
</protein>
<accession>A0A848GXZ8</accession>
<evidence type="ECO:0000256" key="1">
    <source>
        <dbReference type="SAM" id="SignalP"/>
    </source>
</evidence>
<dbReference type="Gene3D" id="3.90.1720.10">
    <property type="entry name" value="endopeptidase domain like (from Nostoc punctiforme)"/>
    <property type="match status" value="1"/>
</dbReference>
<feature type="signal peptide" evidence="1">
    <location>
        <begin position="1"/>
        <end position="27"/>
    </location>
</feature>
<gene>
    <name evidence="2" type="ORF">HHL11_05645</name>
</gene>
<dbReference type="Proteomes" id="UP000541185">
    <property type="component" value="Unassembled WGS sequence"/>
</dbReference>
<comment type="caution">
    <text evidence="2">The sequence shown here is derived from an EMBL/GenBank/DDBJ whole genome shotgun (WGS) entry which is preliminary data.</text>
</comment>
<keyword evidence="1" id="KW-0732">Signal</keyword>
<name>A0A848GXZ8_9BURK</name>
<proteinExistence type="predicted"/>
<evidence type="ECO:0000313" key="3">
    <source>
        <dbReference type="Proteomes" id="UP000541185"/>
    </source>
</evidence>
<dbReference type="PROSITE" id="PS51257">
    <property type="entry name" value="PROKAR_LIPOPROTEIN"/>
    <property type="match status" value="1"/>
</dbReference>
<dbReference type="AlphaFoldDB" id="A0A848GXZ8"/>
<dbReference type="EMBL" id="JABBFX010000001">
    <property type="protein sequence ID" value="NML43224.1"/>
    <property type="molecule type" value="Genomic_DNA"/>
</dbReference>
<dbReference type="RefSeq" id="WP_169417446.1">
    <property type="nucleotide sequence ID" value="NZ_JABBFX010000001.1"/>
</dbReference>
<feature type="chain" id="PRO_5032674807" evidence="1">
    <location>
        <begin position="28"/>
        <end position="232"/>
    </location>
</feature>
<dbReference type="InterPro" id="IPR009558">
    <property type="entry name" value="DUF1175"/>
</dbReference>
<evidence type="ECO:0000313" key="2">
    <source>
        <dbReference type="EMBL" id="NML43224.1"/>
    </source>
</evidence>
<sequence>MQTRLESTRRAMLAAGLAWGACRAAQAAVSKGQGSADAQAAAPRPLGPADAQAFRAWFCAILEETVRRGPSPRWVHRDCAGLVRFAAREALLPHEARWLASMGWPQDRPLPPDVELGPADAQALTRWTLPDGARSDFAGALALVQGNTRPVGKDGARVLPGDLLFFDQGADQHLMAWTGRRIIYHTGAEPTPADSGLRSTTLGALLRHPDTRWRPEAGNPNFAGWFRFRFLA</sequence>
<reference evidence="2 3" key="1">
    <citation type="submission" date="2020-04" db="EMBL/GenBank/DDBJ databases">
        <title>Ramlibacter sp. G-1-2-2 isolated from soil.</title>
        <authorList>
            <person name="Dahal R.H."/>
        </authorList>
    </citation>
    <scope>NUCLEOTIDE SEQUENCE [LARGE SCALE GENOMIC DNA]</scope>
    <source>
        <strain evidence="2 3">G-1-2-2</strain>
    </source>
</reference>